<evidence type="ECO:0008006" key="4">
    <source>
        <dbReference type="Google" id="ProtNLM"/>
    </source>
</evidence>
<dbReference type="VEuPathDB" id="FungiDB:ASPWEDRAFT_34556"/>
<gene>
    <name evidence="2" type="ORF">ASPWEDRAFT_34556</name>
</gene>
<evidence type="ECO:0000313" key="2">
    <source>
        <dbReference type="EMBL" id="OJJ41075.1"/>
    </source>
</evidence>
<sequence length="80" mass="8763">MSSSSSSNANANANAGTPTTPSVGERRRSSANPNSLFSNLNTQKRNSTDPNAEQRRASYNDQMQRGGFFSKWWDGYTKGN</sequence>
<dbReference type="GeneID" id="63749880"/>
<dbReference type="EMBL" id="KV878209">
    <property type="protein sequence ID" value="OJJ41075.1"/>
    <property type="molecule type" value="Genomic_DNA"/>
</dbReference>
<feature type="compositionally biased region" description="Polar residues" evidence="1">
    <location>
        <begin position="30"/>
        <end position="51"/>
    </location>
</feature>
<name>A0A1L9S1R9_ASPWE</name>
<reference evidence="3" key="1">
    <citation type="journal article" date="2017" name="Genome Biol.">
        <title>Comparative genomics reveals high biological diversity and specific adaptations in the industrially and medically important fungal genus Aspergillus.</title>
        <authorList>
            <person name="de Vries R.P."/>
            <person name="Riley R."/>
            <person name="Wiebenga A."/>
            <person name="Aguilar-Osorio G."/>
            <person name="Amillis S."/>
            <person name="Uchima C.A."/>
            <person name="Anderluh G."/>
            <person name="Asadollahi M."/>
            <person name="Askin M."/>
            <person name="Barry K."/>
            <person name="Battaglia E."/>
            <person name="Bayram O."/>
            <person name="Benocci T."/>
            <person name="Braus-Stromeyer S.A."/>
            <person name="Caldana C."/>
            <person name="Canovas D."/>
            <person name="Cerqueira G.C."/>
            <person name="Chen F."/>
            <person name="Chen W."/>
            <person name="Choi C."/>
            <person name="Clum A."/>
            <person name="Dos Santos R.A."/>
            <person name="Damasio A.R."/>
            <person name="Diallinas G."/>
            <person name="Emri T."/>
            <person name="Fekete E."/>
            <person name="Flipphi M."/>
            <person name="Freyberg S."/>
            <person name="Gallo A."/>
            <person name="Gournas C."/>
            <person name="Habgood R."/>
            <person name="Hainaut M."/>
            <person name="Harispe M.L."/>
            <person name="Henrissat B."/>
            <person name="Hilden K.S."/>
            <person name="Hope R."/>
            <person name="Hossain A."/>
            <person name="Karabika E."/>
            <person name="Karaffa L."/>
            <person name="Karanyi Z."/>
            <person name="Krasevec N."/>
            <person name="Kuo A."/>
            <person name="Kusch H."/>
            <person name="LaButti K."/>
            <person name="Lagendijk E.L."/>
            <person name="Lapidus A."/>
            <person name="Levasseur A."/>
            <person name="Lindquist E."/>
            <person name="Lipzen A."/>
            <person name="Logrieco A.F."/>
            <person name="MacCabe A."/>
            <person name="Maekelae M.R."/>
            <person name="Malavazi I."/>
            <person name="Melin P."/>
            <person name="Meyer V."/>
            <person name="Mielnichuk N."/>
            <person name="Miskei M."/>
            <person name="Molnar A.P."/>
            <person name="Mule G."/>
            <person name="Ngan C.Y."/>
            <person name="Orejas M."/>
            <person name="Orosz E."/>
            <person name="Ouedraogo J.P."/>
            <person name="Overkamp K.M."/>
            <person name="Park H.-S."/>
            <person name="Perrone G."/>
            <person name="Piumi F."/>
            <person name="Punt P.J."/>
            <person name="Ram A.F."/>
            <person name="Ramon A."/>
            <person name="Rauscher S."/>
            <person name="Record E."/>
            <person name="Riano-Pachon D.M."/>
            <person name="Robert V."/>
            <person name="Roehrig J."/>
            <person name="Ruller R."/>
            <person name="Salamov A."/>
            <person name="Salih N.S."/>
            <person name="Samson R.A."/>
            <person name="Sandor E."/>
            <person name="Sanguinetti M."/>
            <person name="Schuetze T."/>
            <person name="Sepcic K."/>
            <person name="Shelest E."/>
            <person name="Sherlock G."/>
            <person name="Sophianopoulou V."/>
            <person name="Squina F.M."/>
            <person name="Sun H."/>
            <person name="Susca A."/>
            <person name="Todd R.B."/>
            <person name="Tsang A."/>
            <person name="Unkles S.E."/>
            <person name="van de Wiele N."/>
            <person name="van Rossen-Uffink D."/>
            <person name="Oliveira J.V."/>
            <person name="Vesth T.C."/>
            <person name="Visser J."/>
            <person name="Yu J.-H."/>
            <person name="Zhou M."/>
            <person name="Andersen M.R."/>
            <person name="Archer D.B."/>
            <person name="Baker S.E."/>
            <person name="Benoit I."/>
            <person name="Brakhage A.A."/>
            <person name="Braus G.H."/>
            <person name="Fischer R."/>
            <person name="Frisvad J.C."/>
            <person name="Goldman G.H."/>
            <person name="Houbraken J."/>
            <person name="Oakley B."/>
            <person name="Pocsi I."/>
            <person name="Scazzocchio C."/>
            <person name="Seiboth B."/>
            <person name="vanKuyk P.A."/>
            <person name="Wortman J."/>
            <person name="Dyer P.S."/>
            <person name="Grigoriev I.V."/>
        </authorList>
    </citation>
    <scope>NUCLEOTIDE SEQUENCE [LARGE SCALE GENOMIC DNA]</scope>
    <source>
        <strain evidence="3">DTO 134E9</strain>
    </source>
</reference>
<feature type="compositionally biased region" description="Low complexity" evidence="1">
    <location>
        <begin position="1"/>
        <end position="15"/>
    </location>
</feature>
<evidence type="ECO:0000313" key="3">
    <source>
        <dbReference type="Proteomes" id="UP000184383"/>
    </source>
</evidence>
<dbReference type="RefSeq" id="XP_040694751.1">
    <property type="nucleotide sequence ID" value="XM_040834032.1"/>
</dbReference>
<organism evidence="2 3">
    <name type="scientific">Aspergillus wentii DTO 134E9</name>
    <dbReference type="NCBI Taxonomy" id="1073089"/>
    <lineage>
        <taxon>Eukaryota</taxon>
        <taxon>Fungi</taxon>
        <taxon>Dikarya</taxon>
        <taxon>Ascomycota</taxon>
        <taxon>Pezizomycotina</taxon>
        <taxon>Eurotiomycetes</taxon>
        <taxon>Eurotiomycetidae</taxon>
        <taxon>Eurotiales</taxon>
        <taxon>Aspergillaceae</taxon>
        <taxon>Aspergillus</taxon>
        <taxon>Aspergillus subgen. Cremei</taxon>
    </lineage>
</organism>
<keyword evidence="3" id="KW-1185">Reference proteome</keyword>
<dbReference type="Proteomes" id="UP000184383">
    <property type="component" value="Unassembled WGS sequence"/>
</dbReference>
<feature type="region of interest" description="Disordered" evidence="1">
    <location>
        <begin position="1"/>
        <end position="64"/>
    </location>
</feature>
<proteinExistence type="predicted"/>
<protein>
    <recommendedName>
        <fullName evidence="4">Conidiation-specific protein 8</fullName>
    </recommendedName>
</protein>
<dbReference type="OrthoDB" id="4158609at2759"/>
<dbReference type="AlphaFoldDB" id="A0A1L9S1R9"/>
<feature type="non-terminal residue" evidence="2">
    <location>
        <position position="80"/>
    </location>
</feature>
<accession>A0A1L9S1R9</accession>
<evidence type="ECO:0000256" key="1">
    <source>
        <dbReference type="SAM" id="MobiDB-lite"/>
    </source>
</evidence>